<evidence type="ECO:0000256" key="4">
    <source>
        <dbReference type="ARBA" id="ARBA00022679"/>
    </source>
</evidence>
<organism evidence="17">
    <name type="scientific">Arabidopsis thaliana</name>
    <name type="common">Mouse-ear cress</name>
    <dbReference type="NCBI Taxonomy" id="3702"/>
    <lineage>
        <taxon>Eukaryota</taxon>
        <taxon>Viridiplantae</taxon>
        <taxon>Streptophyta</taxon>
        <taxon>Embryophyta</taxon>
        <taxon>Tracheophyta</taxon>
        <taxon>Spermatophyta</taxon>
        <taxon>Magnoliopsida</taxon>
        <taxon>eudicotyledons</taxon>
        <taxon>Gunneridae</taxon>
        <taxon>Pentapetalae</taxon>
        <taxon>rosids</taxon>
        <taxon>malvids</taxon>
        <taxon>Brassicales</taxon>
        <taxon>Brassicaceae</taxon>
        <taxon>Camelineae</taxon>
        <taxon>Arabidopsis</taxon>
    </lineage>
</organism>
<dbReference type="Gene3D" id="3.30.200.20">
    <property type="entry name" value="Phosphorylase Kinase, domain 1"/>
    <property type="match status" value="1"/>
</dbReference>
<keyword evidence="2" id="KW-0723">Serine/threonine-protein kinase</keyword>
<reference key="3">
    <citation type="journal article" date="2000" name="Nature">
        <title>Sequence and analysis of chromosome 1 of the plant Arabidopsis thaliana.</title>
        <authorList>
            <person name="Theologis A."/>
            <person name="Ecker J.R."/>
            <person name="Palm C.J."/>
            <person name="Federspiel N.A."/>
            <person name="Kaul S."/>
            <person name="White O."/>
            <person name="Alonso J."/>
            <person name="Altafi H."/>
            <person name="Araujo R."/>
            <person name="Bowman C.L."/>
            <person name="Brooks S.Y."/>
            <person name="Buehler E."/>
            <person name="Chan A."/>
            <person name="Chao Q."/>
            <person name="Chen H."/>
            <person name="Cheuk R.F."/>
            <person name="Chin C.W."/>
            <person name="Chung M.K."/>
            <person name="Conn L."/>
            <person name="Conway A.B."/>
            <person name="Conway A.R."/>
            <person name="Creasy T.H."/>
            <person name="Dewar K."/>
            <person name="Dunn P."/>
            <person name="Etgu P."/>
            <person name="Feldblyum T.V."/>
            <person name="Feng J."/>
            <person name="Fong B."/>
            <person name="Fujii C.Y."/>
            <person name="Gill J.E."/>
            <person name="Goldsmith A.D."/>
            <person name="Haas B."/>
            <person name="Hansen N.F."/>
            <person name="Hughes B."/>
            <person name="Huizar L."/>
            <person name="Hunter J.L."/>
            <person name="Jenkins J."/>
            <person name="Johnson-Hopson C."/>
            <person name="Khan S."/>
            <person name="Khaykin E."/>
            <person name="Kim C.J."/>
            <person name="Koo H.L."/>
            <person name="Kremenetskaia I."/>
            <person name="Kurtz D.B."/>
            <person name="Kwan A."/>
            <person name="Lam B."/>
            <person name="Langin-Hooper S."/>
            <person name="Lee A."/>
            <person name="Lee J.M."/>
            <person name="Lenz C.A."/>
            <person name="Li J.H."/>
            <person name="Li Y."/>
            <person name="Lin X."/>
            <person name="Liu S.X."/>
            <person name="Liu Z.A."/>
            <person name="Luros J.S."/>
            <person name="Maiti R."/>
            <person name="Marziali A."/>
            <person name="Militscher J."/>
            <person name="Miranda M."/>
            <person name="Nguyen M."/>
            <person name="Nierman W.C."/>
            <person name="Osborne B.I."/>
            <person name="Pai G."/>
            <person name="Peterson J."/>
            <person name="Pham P.K."/>
            <person name="Rizzo M."/>
            <person name="Rooney T."/>
            <person name="Rowley D."/>
            <person name="Sakano H."/>
            <person name="Salzberg S.L."/>
            <person name="Schwartz J.R."/>
            <person name="Shinn P."/>
            <person name="Southwick A.M."/>
            <person name="Sun H."/>
            <person name="Tallon L.J."/>
            <person name="Tambunga G."/>
            <person name="Toriumi M.J."/>
            <person name="Town C.D."/>
            <person name="Utterback T."/>
            <person name="Van Aken S."/>
            <person name="Vaysberg M."/>
            <person name="Vysotskaia V.S."/>
            <person name="Walker M."/>
            <person name="Wu D."/>
            <person name="Yu G."/>
            <person name="Fraser C.M."/>
            <person name="Venter J.C."/>
            <person name="Davis R.W."/>
        </authorList>
    </citation>
    <scope>NUCLEOTIDE SEQUENCE [LARGE SCALE GENOMIC DNA]</scope>
    <source>
        <strain>cv. Columbia</strain>
    </source>
</reference>
<feature type="region of interest" description="Disordered" evidence="14">
    <location>
        <begin position="627"/>
        <end position="648"/>
    </location>
</feature>
<reference evidence="17" key="1">
    <citation type="submission" date="1997-04" db="EMBL/GenBank/DDBJ databases">
        <title>The sequence of BAC F19K23 from Arabidopsis thaliana chromosome 1.</title>
        <authorList>
            <person name="Osborne B.I."/>
            <person name="Vysotskaia V.S."/>
            <person name="Toriumi M."/>
            <person name="Yu G."/>
            <person name="Oji O."/>
            <person name="Shen Y.K."/>
            <person name="Araujo R."/>
            <person name="Au M."/>
            <person name="Buehler E."/>
            <person name="Conway A.B."/>
            <person name="Conway A.R."/>
            <person name="Dewar K."/>
            <person name="Feng J."/>
            <person name="Kim C."/>
            <person name="Kurtz D."/>
            <person name="Li Y."/>
            <person name="Shinn P."/>
            <person name="Sun H."/>
            <person name="Davis R.W."/>
            <person name="Ecker J.R."/>
            <person name="Federspiel N.A."/>
            <person name="Theologis A."/>
        </authorList>
    </citation>
    <scope>NUCLEOTIDE SEQUENCE</scope>
</reference>
<evidence type="ECO:0000313" key="17">
    <source>
        <dbReference type="EMBL" id="AAB60759.1"/>
    </source>
</evidence>
<evidence type="ECO:0000256" key="13">
    <source>
        <dbReference type="PROSITE-ProRule" id="PRU10141"/>
    </source>
</evidence>
<evidence type="ECO:0000256" key="2">
    <source>
        <dbReference type="ARBA" id="ARBA00022527"/>
    </source>
</evidence>
<dbReference type="PANTHER" id="PTHR45631:SF22">
    <property type="entry name" value="LRR RECEPTOR-LIKE SERINE_THREONINE-PROTEIN KINASE PAM74-RELATED"/>
    <property type="match status" value="1"/>
</dbReference>
<evidence type="ECO:0000256" key="9">
    <source>
        <dbReference type="ARBA" id="ARBA00022840"/>
    </source>
</evidence>
<evidence type="ECO:0000256" key="5">
    <source>
        <dbReference type="ARBA" id="ARBA00022692"/>
    </source>
</evidence>
<dbReference type="FunFam" id="1.10.510.10:FF:000146">
    <property type="entry name" value="LRR receptor-like serine/threonine-protein kinase IOS1"/>
    <property type="match status" value="1"/>
</dbReference>
<keyword evidence="4" id="KW-0808">Transferase</keyword>
<dbReference type="PROSITE" id="PS50011">
    <property type="entry name" value="PROTEIN_KINASE_DOM"/>
    <property type="match status" value="1"/>
</dbReference>
<feature type="binding site" evidence="13">
    <location>
        <position position="391"/>
    </location>
    <ligand>
        <name>ATP</name>
        <dbReference type="ChEBI" id="CHEBI:30616"/>
    </ligand>
</feature>
<evidence type="ECO:0000256" key="1">
    <source>
        <dbReference type="ARBA" id="ARBA00004167"/>
    </source>
</evidence>
<feature type="domain" description="Protein kinase" evidence="16">
    <location>
        <begin position="363"/>
        <end position="616"/>
    </location>
</feature>
<dbReference type="Pfam" id="PF12819">
    <property type="entry name" value="Malectin_like"/>
    <property type="match status" value="1"/>
</dbReference>
<comment type="subcellular location">
    <subcellularLocation>
        <location evidence="1">Membrane</location>
        <topology evidence="1">Single-pass membrane protein</topology>
    </subcellularLocation>
</comment>
<evidence type="ECO:0000256" key="6">
    <source>
        <dbReference type="ARBA" id="ARBA00022729"/>
    </source>
</evidence>
<feature type="transmembrane region" description="Helical" evidence="15">
    <location>
        <begin position="45"/>
        <end position="62"/>
    </location>
</feature>
<dbReference type="AlphaFoldDB" id="O04577"/>
<dbReference type="InterPro" id="IPR017441">
    <property type="entry name" value="Protein_kinase_ATP_BS"/>
</dbReference>
<dbReference type="GO" id="GO:0016020">
    <property type="term" value="C:membrane"/>
    <property type="evidence" value="ECO:0007669"/>
    <property type="project" value="UniProtKB-SubCell"/>
</dbReference>
<sequence length="648" mass="72882">MLVAGPEEFISYLHFPEEEFLASFGTSTPLVNFPGSKQRMMNRQLLFTLLVVFAIIQLIFAQEPEGFISLDCGLSANEPPYVDGDLGLTYSSDAKFVEGGKIGQIQKDLEPGVLKTYATLRYFPNGIRNCYNLNVTQDTRYLVRAGFMTNDGIPFISVLELRPLSNNIYATRSGSLNRFVRVYFTESSNYVRYPDDVHDRKWVPFSEDELMTVNNTVDTDFDNPYDPPKAVISTAAIPTNASSSLILTWLTSNPEDQIYIYIHFLELQVLRGNETRIFDILMNGIITSPAYSPTDSVVDTVYNKEPLRDLSNNNLTGGVPGFLSNMVSLLSIDLSNNSLSAPHSSIETVKRRFTYSEVMAMTNNFKKIIGEGGFGIIYHGHLNDGQQVAVKVLSESSSQGYKQFKAEVLNHLALIYEFMENRDLKEHLSGKEGSSFLDWPCRLKIAAEAALGLEYLHTGCKPPMIHRDVKSTNILLNEDFQAKLGDFGLSRSFPIGGETHVSTVVVGTHGFLDPEYYQTQRLSEKSDVYSFGIVLLEIITNKLVIDQTRERPHIAEWVRYMLSIGDIESVMDPNLKGKYDSSSAWKVLELAMLCSKLSLAERPNMAQIVHELNEYLLYENSRREISQDVRSKNSSEVSTNTEMAPMAR</sequence>
<evidence type="ECO:0000256" key="8">
    <source>
        <dbReference type="ARBA" id="ARBA00022777"/>
    </source>
</evidence>
<dbReference type="Pfam" id="PF00069">
    <property type="entry name" value="Pkinase"/>
    <property type="match status" value="1"/>
</dbReference>
<dbReference type="Gene3D" id="3.80.10.10">
    <property type="entry name" value="Ribonuclease Inhibitor"/>
    <property type="match status" value="1"/>
</dbReference>
<keyword evidence="12" id="KW-0675">Receptor</keyword>
<accession>O04577</accession>
<dbReference type="InterPro" id="IPR032675">
    <property type="entry name" value="LRR_dom_sf"/>
</dbReference>
<keyword evidence="8" id="KW-0418">Kinase</keyword>
<dbReference type="InterPro" id="IPR024788">
    <property type="entry name" value="Malectin-like_Carb-bd_dom"/>
</dbReference>
<keyword evidence="3" id="KW-0597">Phosphoprotein</keyword>
<dbReference type="EMBL" id="AC000375">
    <property type="protein sequence ID" value="AAB60759.1"/>
    <property type="molecule type" value="Genomic_DNA"/>
</dbReference>
<gene>
    <name evidence="17" type="primary">F19K23.5</name>
</gene>
<dbReference type="GO" id="GO:0005524">
    <property type="term" value="F:ATP binding"/>
    <property type="evidence" value="ECO:0007669"/>
    <property type="project" value="UniProtKB-UniRule"/>
</dbReference>
<dbReference type="SUPFAM" id="SSF52058">
    <property type="entry name" value="L domain-like"/>
    <property type="match status" value="1"/>
</dbReference>
<dbReference type="InterPro" id="IPR011009">
    <property type="entry name" value="Kinase-like_dom_sf"/>
</dbReference>
<evidence type="ECO:0000256" key="10">
    <source>
        <dbReference type="ARBA" id="ARBA00022989"/>
    </source>
</evidence>
<dbReference type="GO" id="GO:0004674">
    <property type="term" value="F:protein serine/threonine kinase activity"/>
    <property type="evidence" value="ECO:0007669"/>
    <property type="project" value="UniProtKB-KW"/>
</dbReference>
<keyword evidence="6" id="KW-0732">Signal</keyword>
<evidence type="ECO:0000256" key="12">
    <source>
        <dbReference type="ARBA" id="ARBA00023170"/>
    </source>
</evidence>
<dbReference type="InterPro" id="IPR000719">
    <property type="entry name" value="Prot_kinase_dom"/>
</dbReference>
<reference evidence="17" key="2">
    <citation type="submission" date="1997-06" db="EMBL/GenBank/DDBJ databases">
        <authorList>
            <person name="Theologis"/>
        </authorList>
    </citation>
    <scope>NUCLEOTIDE SEQUENCE</scope>
</reference>
<protein>
    <submittedName>
        <fullName evidence="17">F19K23.5 protein</fullName>
    </submittedName>
</protein>
<proteinExistence type="predicted"/>
<dbReference type="Gene3D" id="1.10.510.10">
    <property type="entry name" value="Transferase(Phosphotransferase) domain 1"/>
    <property type="match status" value="1"/>
</dbReference>
<dbReference type="PROSITE" id="PS00108">
    <property type="entry name" value="PROTEIN_KINASE_ST"/>
    <property type="match status" value="1"/>
</dbReference>
<evidence type="ECO:0000256" key="7">
    <source>
        <dbReference type="ARBA" id="ARBA00022741"/>
    </source>
</evidence>
<evidence type="ECO:0000256" key="14">
    <source>
        <dbReference type="SAM" id="MobiDB-lite"/>
    </source>
</evidence>
<keyword evidence="10 15" id="KW-1133">Transmembrane helix</keyword>
<keyword evidence="5 15" id="KW-0812">Transmembrane</keyword>
<dbReference type="PIR" id="E96647">
    <property type="entry name" value="E96647"/>
</dbReference>
<keyword evidence="11 15" id="KW-0472">Membrane</keyword>
<evidence type="ECO:0000259" key="16">
    <source>
        <dbReference type="PROSITE" id="PS50011"/>
    </source>
</evidence>
<evidence type="ECO:0000256" key="11">
    <source>
        <dbReference type="ARBA" id="ARBA00023136"/>
    </source>
</evidence>
<evidence type="ECO:0000256" key="3">
    <source>
        <dbReference type="ARBA" id="ARBA00022553"/>
    </source>
</evidence>
<keyword evidence="9 13" id="KW-0067">ATP-binding</keyword>
<dbReference type="SUPFAM" id="SSF56112">
    <property type="entry name" value="Protein kinase-like (PK-like)"/>
    <property type="match status" value="1"/>
</dbReference>
<keyword evidence="7 13" id="KW-0547">Nucleotide-binding</keyword>
<dbReference type="PANTHER" id="PTHR45631">
    <property type="entry name" value="OS07G0107800 PROTEIN-RELATED"/>
    <property type="match status" value="1"/>
</dbReference>
<dbReference type="PROSITE" id="PS00107">
    <property type="entry name" value="PROTEIN_KINASE_ATP"/>
    <property type="match status" value="1"/>
</dbReference>
<dbReference type="ExpressionAtlas" id="O04577">
    <property type="expression patterns" value="baseline and differential"/>
</dbReference>
<name>O04577_ARATH</name>
<evidence type="ECO:0000256" key="15">
    <source>
        <dbReference type="SAM" id="Phobius"/>
    </source>
</evidence>
<dbReference type="SMART" id="SM00220">
    <property type="entry name" value="S_TKc"/>
    <property type="match status" value="1"/>
</dbReference>
<dbReference type="InterPro" id="IPR008271">
    <property type="entry name" value="Ser/Thr_kinase_AS"/>
</dbReference>